<dbReference type="CDD" id="cd07361">
    <property type="entry name" value="MEMO_like"/>
    <property type="match status" value="1"/>
</dbReference>
<protein>
    <recommendedName>
        <fullName evidence="2">MEMO1 family protein SAMN02745724_01645</fullName>
    </recommendedName>
</protein>
<evidence type="ECO:0000256" key="2">
    <source>
        <dbReference type="HAMAP-Rule" id="MF_00055"/>
    </source>
</evidence>
<dbReference type="PANTHER" id="PTHR11060:SF0">
    <property type="entry name" value="PROTEIN MEMO1"/>
    <property type="match status" value="1"/>
</dbReference>
<dbReference type="HAMAP" id="MF_00055">
    <property type="entry name" value="MEMO1"/>
    <property type="match status" value="1"/>
</dbReference>
<comment type="similarity">
    <text evidence="1 2">Belongs to the MEMO1 family.</text>
</comment>
<dbReference type="PANTHER" id="PTHR11060">
    <property type="entry name" value="PROTEIN MEMO1"/>
    <property type="match status" value="1"/>
</dbReference>
<dbReference type="AlphaFoldDB" id="A0A1I1J482"/>
<dbReference type="InterPro" id="IPR002737">
    <property type="entry name" value="MEMO1_fam"/>
</dbReference>
<gene>
    <name evidence="3" type="ORF">SAMN02745724_01645</name>
</gene>
<keyword evidence="4" id="KW-1185">Reference proteome</keyword>
<reference evidence="3 4" key="1">
    <citation type="submission" date="2016-10" db="EMBL/GenBank/DDBJ databases">
        <authorList>
            <person name="de Groot N.N."/>
        </authorList>
    </citation>
    <scope>NUCLEOTIDE SEQUENCE [LARGE SCALE GENOMIC DNA]</scope>
    <source>
        <strain evidence="3 4">DSM 6059</strain>
    </source>
</reference>
<proteinExistence type="inferred from homology"/>
<name>A0A1I1J482_9GAMM</name>
<dbReference type="EMBL" id="FOLO01000009">
    <property type="protein sequence ID" value="SFC43185.1"/>
    <property type="molecule type" value="Genomic_DNA"/>
</dbReference>
<organism evidence="3 4">
    <name type="scientific">Pseudoalteromonas denitrificans DSM 6059</name>
    <dbReference type="NCBI Taxonomy" id="1123010"/>
    <lineage>
        <taxon>Bacteria</taxon>
        <taxon>Pseudomonadati</taxon>
        <taxon>Pseudomonadota</taxon>
        <taxon>Gammaproteobacteria</taxon>
        <taxon>Alteromonadales</taxon>
        <taxon>Pseudoalteromonadaceae</taxon>
        <taxon>Pseudoalteromonas</taxon>
    </lineage>
</organism>
<accession>A0A1I1J482</accession>
<sequence length="263" mass="29192">MEYRKPAVAGSFYPKNKKVLKSELKAFMDITSRDGNTPKALIVPHAGYIYSGAVAASAFKTLNSDLSKSCNKPSKIILLGPNHRVGLSGCAIPSCDAFITPLGKVSINKKFCDLLLKQELVTTNDKVHLWEHSLEVQLPFLQHCLNDIEIIPILVGQCDTALVINILTFLFEQDEFLIVVSSDLSHFHPNNEAIKLDQNTINKILKFDCDIQPNQACGCFALNGFLEFSKRQNWQIELANKANSSIVNSISNEVVGYASFILY</sequence>
<dbReference type="NCBIfam" id="TIGR04336">
    <property type="entry name" value="AmmeMemoSam_B"/>
    <property type="match status" value="1"/>
</dbReference>
<evidence type="ECO:0000313" key="4">
    <source>
        <dbReference type="Proteomes" id="UP000198862"/>
    </source>
</evidence>
<dbReference type="OrthoDB" id="9782820at2"/>
<dbReference type="Proteomes" id="UP000198862">
    <property type="component" value="Unassembled WGS sequence"/>
</dbReference>
<dbReference type="Pfam" id="PF01875">
    <property type="entry name" value="Memo"/>
    <property type="match status" value="1"/>
</dbReference>
<evidence type="ECO:0000256" key="1">
    <source>
        <dbReference type="ARBA" id="ARBA00006315"/>
    </source>
</evidence>
<dbReference type="RefSeq" id="WP_091982630.1">
    <property type="nucleotide sequence ID" value="NZ_FOLO01000009.1"/>
</dbReference>
<evidence type="ECO:0000313" key="3">
    <source>
        <dbReference type="EMBL" id="SFC43185.1"/>
    </source>
</evidence>
<dbReference type="STRING" id="1123010.SAMN02745724_01645"/>
<dbReference type="Gene3D" id="3.40.830.10">
    <property type="entry name" value="LigB-like"/>
    <property type="match status" value="1"/>
</dbReference>